<comment type="caution">
    <text evidence="2">The sequence shown here is derived from an EMBL/GenBank/DDBJ whole genome shotgun (WGS) entry which is preliminary data.</text>
</comment>
<feature type="non-terminal residue" evidence="2">
    <location>
        <position position="1"/>
    </location>
</feature>
<reference evidence="2" key="1">
    <citation type="journal article" date="2014" name="Front. Microbiol.">
        <title>High frequency of phylogenetically diverse reductive dehalogenase-homologous genes in deep subseafloor sedimentary metagenomes.</title>
        <authorList>
            <person name="Kawai M."/>
            <person name="Futagami T."/>
            <person name="Toyoda A."/>
            <person name="Takaki Y."/>
            <person name="Nishi S."/>
            <person name="Hori S."/>
            <person name="Arai W."/>
            <person name="Tsubouchi T."/>
            <person name="Morono Y."/>
            <person name="Uchiyama I."/>
            <person name="Ito T."/>
            <person name="Fujiyama A."/>
            <person name="Inagaki F."/>
            <person name="Takami H."/>
        </authorList>
    </citation>
    <scope>NUCLEOTIDE SEQUENCE</scope>
    <source>
        <strain evidence="2">Expedition CK06-06</strain>
    </source>
</reference>
<dbReference type="InterPro" id="IPR039564">
    <property type="entry name" value="Peptidase_C39-like"/>
</dbReference>
<accession>X1B5K2</accession>
<feature type="domain" description="Peptidase C39-like" evidence="1">
    <location>
        <begin position="12"/>
        <end position="60"/>
    </location>
</feature>
<evidence type="ECO:0000313" key="2">
    <source>
        <dbReference type="EMBL" id="GAG67316.1"/>
    </source>
</evidence>
<dbReference type="Pfam" id="PF13529">
    <property type="entry name" value="Peptidase_C39_2"/>
    <property type="match status" value="1"/>
</dbReference>
<evidence type="ECO:0000259" key="1">
    <source>
        <dbReference type="Pfam" id="PF13529"/>
    </source>
</evidence>
<proteinExistence type="predicted"/>
<sequence length="97" mass="10956">KELGFESKYCSLTLEEIKNALVKNIPIIAIQDYSLSNSLAHARVIIGYDDIHQEIITNDPIIGKNYKMSYSNFLAINISSNKDYCKSILISQEDVTL</sequence>
<name>X1B5K2_9ZZZZ</name>
<dbReference type="Gene3D" id="3.90.70.10">
    <property type="entry name" value="Cysteine proteinases"/>
    <property type="match status" value="1"/>
</dbReference>
<gene>
    <name evidence="2" type="ORF">S01H4_12795</name>
</gene>
<organism evidence="2">
    <name type="scientific">marine sediment metagenome</name>
    <dbReference type="NCBI Taxonomy" id="412755"/>
    <lineage>
        <taxon>unclassified sequences</taxon>
        <taxon>metagenomes</taxon>
        <taxon>ecological metagenomes</taxon>
    </lineage>
</organism>
<protein>
    <recommendedName>
        <fullName evidence="1">Peptidase C39-like domain-containing protein</fullName>
    </recommendedName>
</protein>
<dbReference type="EMBL" id="BART01005545">
    <property type="protein sequence ID" value="GAG67316.1"/>
    <property type="molecule type" value="Genomic_DNA"/>
</dbReference>
<dbReference type="AlphaFoldDB" id="X1B5K2"/>